<dbReference type="GeneID" id="136801497"/>
<proteinExistence type="predicted"/>
<keyword evidence="2" id="KW-0732">Signal</keyword>
<keyword evidence="4" id="KW-1185">Reference proteome</keyword>
<sequence>MKVFTTTILILLVNISMLETRSISDKELIDLLKDALNRDAQAPKSFVQGGDAQGPKSFVQGGDAQGPKSFVQGGDAQGPKSFIQGGDAQGPKSFVQGGDVKYPFTDYTGPYDAKQTKTERSDKKDKNLVINLNVF</sequence>
<evidence type="ECO:0000256" key="1">
    <source>
        <dbReference type="SAM" id="MobiDB-lite"/>
    </source>
</evidence>
<evidence type="ECO:0000313" key="4">
    <source>
        <dbReference type="Proteomes" id="UP000594262"/>
    </source>
</evidence>
<reference evidence="3" key="1">
    <citation type="submission" date="2021-01" db="UniProtKB">
        <authorList>
            <consortium name="EnsemblMetazoa"/>
        </authorList>
    </citation>
    <scope>IDENTIFICATION</scope>
</reference>
<accession>A0A7M5WYZ5</accession>
<dbReference type="AlphaFoldDB" id="A0A7M5WYZ5"/>
<protein>
    <recommendedName>
        <fullName evidence="5">Cnidarian restricted protein</fullName>
    </recommendedName>
</protein>
<organism evidence="3 4">
    <name type="scientific">Clytia hemisphaerica</name>
    <dbReference type="NCBI Taxonomy" id="252671"/>
    <lineage>
        <taxon>Eukaryota</taxon>
        <taxon>Metazoa</taxon>
        <taxon>Cnidaria</taxon>
        <taxon>Hydrozoa</taxon>
        <taxon>Hydroidolina</taxon>
        <taxon>Leptothecata</taxon>
        <taxon>Obeliida</taxon>
        <taxon>Clytiidae</taxon>
        <taxon>Clytia</taxon>
    </lineage>
</organism>
<feature type="region of interest" description="Disordered" evidence="1">
    <location>
        <begin position="43"/>
        <end position="96"/>
    </location>
</feature>
<dbReference type="OrthoDB" id="424912at2759"/>
<dbReference type="EnsemblMetazoa" id="CLYHEMT014771.1">
    <property type="protein sequence ID" value="CLYHEMP014771.1"/>
    <property type="gene ID" value="CLYHEMG014771"/>
</dbReference>
<evidence type="ECO:0000256" key="2">
    <source>
        <dbReference type="SAM" id="SignalP"/>
    </source>
</evidence>
<feature type="chain" id="PRO_5029679135" description="Cnidarian restricted protein" evidence="2">
    <location>
        <begin position="21"/>
        <end position="135"/>
    </location>
</feature>
<evidence type="ECO:0000313" key="3">
    <source>
        <dbReference type="EnsemblMetazoa" id="CLYHEMP014771.1"/>
    </source>
</evidence>
<dbReference type="Proteomes" id="UP000594262">
    <property type="component" value="Unplaced"/>
</dbReference>
<name>A0A7M5WYZ5_9CNID</name>
<dbReference type="RefSeq" id="XP_066914236.1">
    <property type="nucleotide sequence ID" value="XM_067058135.1"/>
</dbReference>
<evidence type="ECO:0008006" key="5">
    <source>
        <dbReference type="Google" id="ProtNLM"/>
    </source>
</evidence>
<feature type="signal peptide" evidence="2">
    <location>
        <begin position="1"/>
        <end position="20"/>
    </location>
</feature>